<gene>
    <name evidence="3" type="ORF">L9F63_027817</name>
</gene>
<evidence type="ECO:0000313" key="3">
    <source>
        <dbReference type="EMBL" id="KAJ9590344.1"/>
    </source>
</evidence>
<dbReference type="PANTHER" id="PTHR12236:SF81">
    <property type="entry name" value="CUTICLE PROTEIN 19-LIKE PROTEIN"/>
    <property type="match status" value="1"/>
</dbReference>
<dbReference type="PROSITE" id="PS51155">
    <property type="entry name" value="CHIT_BIND_RR_2"/>
    <property type="match status" value="1"/>
</dbReference>
<evidence type="ECO:0008006" key="5">
    <source>
        <dbReference type="Google" id="ProtNLM"/>
    </source>
</evidence>
<reference evidence="3" key="2">
    <citation type="submission" date="2023-05" db="EMBL/GenBank/DDBJ databases">
        <authorList>
            <person name="Fouks B."/>
        </authorList>
    </citation>
    <scope>NUCLEOTIDE SEQUENCE</scope>
    <source>
        <strain evidence="3">Stay&amp;Tobe</strain>
        <tissue evidence="3">Testes</tissue>
    </source>
</reference>
<dbReference type="PANTHER" id="PTHR12236">
    <property type="entry name" value="STRUCTURAL CONTITUENT OF CUTICLE"/>
    <property type="match status" value="1"/>
</dbReference>
<name>A0AAD8A0M8_DIPPU</name>
<dbReference type="GO" id="GO:0042302">
    <property type="term" value="F:structural constituent of cuticle"/>
    <property type="evidence" value="ECO:0007669"/>
    <property type="project" value="UniProtKB-UniRule"/>
</dbReference>
<keyword evidence="1 2" id="KW-0193">Cuticle</keyword>
<dbReference type="AlphaFoldDB" id="A0AAD8A0M8"/>
<reference evidence="3" key="1">
    <citation type="journal article" date="2023" name="IScience">
        <title>Live-bearing cockroach genome reveals convergent evolutionary mechanisms linked to viviparity in insects and beyond.</title>
        <authorList>
            <person name="Fouks B."/>
            <person name="Harrison M.C."/>
            <person name="Mikhailova A.A."/>
            <person name="Marchal E."/>
            <person name="English S."/>
            <person name="Carruthers M."/>
            <person name="Jennings E.C."/>
            <person name="Chiamaka E.L."/>
            <person name="Frigard R.A."/>
            <person name="Pippel M."/>
            <person name="Attardo G.M."/>
            <person name="Benoit J.B."/>
            <person name="Bornberg-Bauer E."/>
            <person name="Tobe S.S."/>
        </authorList>
    </citation>
    <scope>NUCLEOTIDE SEQUENCE</scope>
    <source>
        <strain evidence="3">Stay&amp;Tobe</strain>
    </source>
</reference>
<organism evidence="3 4">
    <name type="scientific">Diploptera punctata</name>
    <name type="common">Pacific beetle cockroach</name>
    <dbReference type="NCBI Taxonomy" id="6984"/>
    <lineage>
        <taxon>Eukaryota</taxon>
        <taxon>Metazoa</taxon>
        <taxon>Ecdysozoa</taxon>
        <taxon>Arthropoda</taxon>
        <taxon>Hexapoda</taxon>
        <taxon>Insecta</taxon>
        <taxon>Pterygota</taxon>
        <taxon>Neoptera</taxon>
        <taxon>Polyneoptera</taxon>
        <taxon>Dictyoptera</taxon>
        <taxon>Blattodea</taxon>
        <taxon>Blaberoidea</taxon>
        <taxon>Blaberidae</taxon>
        <taxon>Diplopterinae</taxon>
        <taxon>Diploptera</taxon>
    </lineage>
</organism>
<dbReference type="InterPro" id="IPR031311">
    <property type="entry name" value="CHIT_BIND_RR_consensus"/>
</dbReference>
<dbReference type="InterPro" id="IPR000618">
    <property type="entry name" value="Insect_cuticle"/>
</dbReference>
<dbReference type="PRINTS" id="PR00947">
    <property type="entry name" value="CUTICLE"/>
</dbReference>
<evidence type="ECO:0000313" key="4">
    <source>
        <dbReference type="Proteomes" id="UP001233999"/>
    </source>
</evidence>
<dbReference type="GO" id="GO:0031012">
    <property type="term" value="C:extracellular matrix"/>
    <property type="evidence" value="ECO:0007669"/>
    <property type="project" value="TreeGrafter"/>
</dbReference>
<keyword evidence="4" id="KW-1185">Reference proteome</keyword>
<protein>
    <recommendedName>
        <fullName evidence="5">Cuticle protein 19</fullName>
    </recommendedName>
</protein>
<dbReference type="Pfam" id="PF00379">
    <property type="entry name" value="Chitin_bind_4"/>
    <property type="match status" value="1"/>
</dbReference>
<sequence length="87" mass="10080">THPKYAFDYSVQDPHTGDAKSQWETRDGDVVRGEYSVVEPDGTVRVVEYTADDKNGFQAVVKKTKPNHHYKSYPISYHEDYNSYNHL</sequence>
<dbReference type="GO" id="GO:0005615">
    <property type="term" value="C:extracellular space"/>
    <property type="evidence" value="ECO:0007669"/>
    <property type="project" value="TreeGrafter"/>
</dbReference>
<evidence type="ECO:0000256" key="2">
    <source>
        <dbReference type="PROSITE-ProRule" id="PRU00497"/>
    </source>
</evidence>
<dbReference type="Proteomes" id="UP001233999">
    <property type="component" value="Unassembled WGS sequence"/>
</dbReference>
<proteinExistence type="predicted"/>
<dbReference type="EMBL" id="JASPKZ010004280">
    <property type="protein sequence ID" value="KAJ9590344.1"/>
    <property type="molecule type" value="Genomic_DNA"/>
</dbReference>
<feature type="non-terminal residue" evidence="3">
    <location>
        <position position="1"/>
    </location>
</feature>
<dbReference type="PROSITE" id="PS00233">
    <property type="entry name" value="CHIT_BIND_RR_1"/>
    <property type="match status" value="1"/>
</dbReference>
<comment type="caution">
    <text evidence="3">The sequence shown here is derived from an EMBL/GenBank/DDBJ whole genome shotgun (WGS) entry which is preliminary data.</text>
</comment>
<evidence type="ECO:0000256" key="1">
    <source>
        <dbReference type="ARBA" id="ARBA00022460"/>
    </source>
</evidence>
<accession>A0AAD8A0M8</accession>
<dbReference type="InterPro" id="IPR051217">
    <property type="entry name" value="Insect_Cuticle_Struc_Prot"/>
</dbReference>